<dbReference type="InterPro" id="IPR055132">
    <property type="entry name" value="RNase_J_b_CASP"/>
</dbReference>
<dbReference type="InterPro" id="IPR041636">
    <property type="entry name" value="RNase_J_C"/>
</dbReference>
<dbReference type="EMBL" id="BJZO01000063">
    <property type="protein sequence ID" value="GEO82148.1"/>
    <property type="molecule type" value="Genomic_DNA"/>
</dbReference>
<sequence length="560" mass="61382">MAEPVLPIPPRFDADALYFVPLGGAGEIGMNLSLYGTKGRWLMVDLGITFGNESTPGVEVIVPDTSFIEERRDDLVGLVLTHAHEDHLGAVPYLWPFLECPVYATPFAAEFLRHKLREEGLNGDVELVEVAQGERFQVGPFDLELVPTPHSIPEASHLIVRTDHGVTFHTADWKHDPEPLVGNPVDEERLRRLGDEGVHAVVGDSTNIFNKDHTGSEGEVRRSLIELFGRYHGRIAVACFASNIARLESIAVAARANGREVALVGRSLWRMHDTARACGYLTEAPRFLTDEEGAYLPRDKVVYVCTGSQGEPRAALRRIAYDSHPHVTLGSGDVVIFSSRIIPGNERPVLDVQNRLASLGVSIVTSRDALVHVSGHPGAQDVRNLYTWLKPRIVMPVHGERLHLDEHAAEARALGIETVLSTLNGQVVRLDGSDPGVVGAVPVGRFAVDGERLIPLDSEVVRDRRRMAVGGAVVVSLAVDERGRLAAEPRLAARGLLDPKEDAEDLEDMIEVVRGAVASVRPADRGRDEVLEEAVRVAVRRAFRQSQSRRPVTDVHVLRV</sequence>
<dbReference type="InterPro" id="IPR011108">
    <property type="entry name" value="RMMBL"/>
</dbReference>
<keyword evidence="1" id="KW-0540">Nuclease</keyword>
<evidence type="ECO:0000259" key="7">
    <source>
        <dbReference type="SMART" id="SM00849"/>
    </source>
</evidence>
<dbReference type="Gene3D" id="3.10.20.580">
    <property type="match status" value="1"/>
</dbReference>
<dbReference type="InterPro" id="IPR042173">
    <property type="entry name" value="RNase_J_2"/>
</dbReference>
<feature type="domain" description="Metallo-beta-lactamase" evidence="7">
    <location>
        <begin position="29"/>
        <end position="232"/>
    </location>
</feature>
<dbReference type="SMART" id="SM00849">
    <property type="entry name" value="Lactamase_B"/>
    <property type="match status" value="1"/>
</dbReference>
<name>A0A512H9P1_9PROT</name>
<dbReference type="Pfam" id="PF07521">
    <property type="entry name" value="RMMBL"/>
    <property type="match status" value="1"/>
</dbReference>
<evidence type="ECO:0000256" key="3">
    <source>
        <dbReference type="ARBA" id="ARBA00022801"/>
    </source>
</evidence>
<evidence type="ECO:0000256" key="1">
    <source>
        <dbReference type="ARBA" id="ARBA00022722"/>
    </source>
</evidence>
<evidence type="ECO:0000313" key="9">
    <source>
        <dbReference type="Proteomes" id="UP000321567"/>
    </source>
</evidence>
<dbReference type="PANTHER" id="PTHR43694">
    <property type="entry name" value="RIBONUCLEASE J"/>
    <property type="match status" value="1"/>
</dbReference>
<proteinExistence type="predicted"/>
<dbReference type="OrthoDB" id="9770211at2"/>
<evidence type="ECO:0000313" key="8">
    <source>
        <dbReference type="EMBL" id="GEO82148.1"/>
    </source>
</evidence>
<keyword evidence="6" id="KW-0694">RNA-binding</keyword>
<protein>
    <submittedName>
        <fullName evidence="8">MBL fold hydrolase</fullName>
    </submittedName>
</protein>
<dbReference type="PANTHER" id="PTHR43694:SF1">
    <property type="entry name" value="RIBONUCLEASE J"/>
    <property type="match status" value="1"/>
</dbReference>
<comment type="caution">
    <text evidence="8">The sequence shown here is derived from an EMBL/GenBank/DDBJ whole genome shotgun (WGS) entry which is preliminary data.</text>
</comment>
<dbReference type="Gene3D" id="3.40.50.10710">
    <property type="entry name" value="Metallo-hydrolase/oxidoreductase"/>
    <property type="match status" value="1"/>
</dbReference>
<dbReference type="InterPro" id="IPR036866">
    <property type="entry name" value="RibonucZ/Hydroxyglut_hydro"/>
</dbReference>
<keyword evidence="3 8" id="KW-0378">Hydrolase</keyword>
<dbReference type="Pfam" id="PF12706">
    <property type="entry name" value="Lactamase_B_2"/>
    <property type="match status" value="1"/>
</dbReference>
<reference evidence="8 9" key="1">
    <citation type="submission" date="2019-07" db="EMBL/GenBank/DDBJ databases">
        <title>Whole genome shotgun sequence of Rhodospirillum oryzae NBRC 107573.</title>
        <authorList>
            <person name="Hosoyama A."/>
            <person name="Uohara A."/>
            <person name="Ohji S."/>
            <person name="Ichikawa N."/>
        </authorList>
    </citation>
    <scope>NUCLEOTIDE SEQUENCE [LARGE SCALE GENOMIC DNA]</scope>
    <source>
        <strain evidence="8 9">NBRC 107573</strain>
    </source>
</reference>
<dbReference type="SUPFAM" id="SSF56281">
    <property type="entry name" value="Metallo-hydrolase/oxidoreductase"/>
    <property type="match status" value="1"/>
</dbReference>
<accession>A0A512H9P1</accession>
<dbReference type="AlphaFoldDB" id="A0A512H9P1"/>
<keyword evidence="4" id="KW-0862">Zinc</keyword>
<gene>
    <name evidence="8" type="ORF">ROR02_22790</name>
</gene>
<dbReference type="Pfam" id="PF17770">
    <property type="entry name" value="RNase_J_C"/>
    <property type="match status" value="1"/>
</dbReference>
<dbReference type="GO" id="GO:0046872">
    <property type="term" value="F:metal ion binding"/>
    <property type="evidence" value="ECO:0007669"/>
    <property type="project" value="UniProtKB-KW"/>
</dbReference>
<dbReference type="Gene3D" id="3.60.15.10">
    <property type="entry name" value="Ribonuclease Z/Hydroxyacylglutathione hydrolase-like"/>
    <property type="match status" value="1"/>
</dbReference>
<evidence type="ECO:0000256" key="5">
    <source>
        <dbReference type="ARBA" id="ARBA00022839"/>
    </source>
</evidence>
<evidence type="ECO:0000256" key="2">
    <source>
        <dbReference type="ARBA" id="ARBA00022723"/>
    </source>
</evidence>
<keyword evidence="5" id="KW-0269">Exonuclease</keyword>
<dbReference type="GO" id="GO:0004527">
    <property type="term" value="F:exonuclease activity"/>
    <property type="evidence" value="ECO:0007669"/>
    <property type="project" value="UniProtKB-KW"/>
</dbReference>
<keyword evidence="9" id="KW-1185">Reference proteome</keyword>
<dbReference type="CDD" id="cd07714">
    <property type="entry name" value="RNaseJ_MBL-fold"/>
    <property type="match status" value="1"/>
</dbReference>
<dbReference type="Proteomes" id="UP000321567">
    <property type="component" value="Unassembled WGS sequence"/>
</dbReference>
<keyword evidence="2" id="KW-0479">Metal-binding</keyword>
<evidence type="ECO:0000256" key="6">
    <source>
        <dbReference type="ARBA" id="ARBA00022884"/>
    </source>
</evidence>
<dbReference type="RefSeq" id="WP_147164163.1">
    <property type="nucleotide sequence ID" value="NZ_BJZO01000063.1"/>
</dbReference>
<dbReference type="GO" id="GO:0003723">
    <property type="term" value="F:RNA binding"/>
    <property type="evidence" value="ECO:0007669"/>
    <property type="project" value="UniProtKB-KW"/>
</dbReference>
<dbReference type="Pfam" id="PF22505">
    <property type="entry name" value="RNase_J_b_CASP"/>
    <property type="match status" value="1"/>
</dbReference>
<dbReference type="InterPro" id="IPR001279">
    <property type="entry name" value="Metallo-B-lactamas"/>
</dbReference>
<organism evidence="8 9">
    <name type="scientific">Pararhodospirillum oryzae</name>
    <dbReference type="NCBI Taxonomy" id="478448"/>
    <lineage>
        <taxon>Bacteria</taxon>
        <taxon>Pseudomonadati</taxon>
        <taxon>Pseudomonadota</taxon>
        <taxon>Alphaproteobacteria</taxon>
        <taxon>Rhodospirillales</taxon>
        <taxon>Rhodospirillaceae</taxon>
        <taxon>Pararhodospirillum</taxon>
    </lineage>
</organism>
<evidence type="ECO:0000256" key="4">
    <source>
        <dbReference type="ARBA" id="ARBA00022833"/>
    </source>
</evidence>